<accession>A0ACB8T0H5</accession>
<protein>
    <submittedName>
        <fullName evidence="1">Uncharacterized protein</fullName>
    </submittedName>
</protein>
<dbReference type="EMBL" id="MU277208">
    <property type="protein sequence ID" value="KAI0062319.1"/>
    <property type="molecule type" value="Genomic_DNA"/>
</dbReference>
<dbReference type="Proteomes" id="UP000814140">
    <property type="component" value="Unassembled WGS sequence"/>
</dbReference>
<reference evidence="1" key="1">
    <citation type="submission" date="2021-03" db="EMBL/GenBank/DDBJ databases">
        <authorList>
            <consortium name="DOE Joint Genome Institute"/>
            <person name="Ahrendt S."/>
            <person name="Looney B.P."/>
            <person name="Miyauchi S."/>
            <person name="Morin E."/>
            <person name="Drula E."/>
            <person name="Courty P.E."/>
            <person name="Chicoki N."/>
            <person name="Fauchery L."/>
            <person name="Kohler A."/>
            <person name="Kuo A."/>
            <person name="Labutti K."/>
            <person name="Pangilinan J."/>
            <person name="Lipzen A."/>
            <person name="Riley R."/>
            <person name="Andreopoulos W."/>
            <person name="He G."/>
            <person name="Johnson J."/>
            <person name="Barry K.W."/>
            <person name="Grigoriev I.V."/>
            <person name="Nagy L."/>
            <person name="Hibbett D."/>
            <person name="Henrissat B."/>
            <person name="Matheny P.B."/>
            <person name="Labbe J."/>
            <person name="Martin F."/>
        </authorList>
    </citation>
    <scope>NUCLEOTIDE SEQUENCE</scope>
    <source>
        <strain evidence="1">HHB10654</strain>
    </source>
</reference>
<comment type="caution">
    <text evidence="1">The sequence shown here is derived from an EMBL/GenBank/DDBJ whole genome shotgun (WGS) entry which is preliminary data.</text>
</comment>
<proteinExistence type="predicted"/>
<keyword evidence="2" id="KW-1185">Reference proteome</keyword>
<name>A0ACB8T0H5_9AGAM</name>
<reference evidence="1" key="2">
    <citation type="journal article" date="2022" name="New Phytol.">
        <title>Evolutionary transition to the ectomycorrhizal habit in the genomes of a hyperdiverse lineage of mushroom-forming fungi.</title>
        <authorList>
            <person name="Looney B."/>
            <person name="Miyauchi S."/>
            <person name="Morin E."/>
            <person name="Drula E."/>
            <person name="Courty P.E."/>
            <person name="Kohler A."/>
            <person name="Kuo A."/>
            <person name="LaButti K."/>
            <person name="Pangilinan J."/>
            <person name="Lipzen A."/>
            <person name="Riley R."/>
            <person name="Andreopoulos W."/>
            <person name="He G."/>
            <person name="Johnson J."/>
            <person name="Nolan M."/>
            <person name="Tritt A."/>
            <person name="Barry K.W."/>
            <person name="Grigoriev I.V."/>
            <person name="Nagy L.G."/>
            <person name="Hibbett D."/>
            <person name="Henrissat B."/>
            <person name="Matheny P.B."/>
            <person name="Labbe J."/>
            <person name="Martin F.M."/>
        </authorList>
    </citation>
    <scope>NUCLEOTIDE SEQUENCE</scope>
    <source>
        <strain evidence="1">HHB10654</strain>
    </source>
</reference>
<sequence length="552" mass="60880">MYYTEHRLGSPPPTSHFRPRPWSPDPADPLPSMQALRYQTREQDPVHDTWISQTHQSGRREASDYSVEALDLADYATTLKPHTQFPQPYVYDEYPPSPPPVRPFSVASRSFEPPSFGSSSRGTSSRSPPSSYTQRHPARRPYSLPTPPSSYPSVRPAKSRTSLEHASAFPSEIDIAHFPAWSRGWYANGPSLDKHAAVGDPDAAHAAFFDPAYKHSPASYSDLHHGAYSAASHESGRELLPWSHTDPPEYGLPLGEEMKEERMRMLEREFAGKGIGGEYADGDEKPPVVGSVDEKGRLVTQGPRKRTALRVFEGSMALGVAISSIYAALEIKPPKPPPPQGAAQTYVLYILSIVTVLVFVYLFLVRPCCCAGRRKPSNLTGSGLPGGMAVLPVQGLPGMGKKPKGKKGKNEQGNVHVNLIVDPNMFSGGNNTPGDDGEDEGEDEYGSSVVRRRPPKRRSVFEGLAMEEMWNHARKELRWIMVLDVVCLLLWGIEFVWILIGQRCPPGSFDGWCNAYNVATAGACLLCLAFGISVFFDVKDLHQSKQSPRTRT</sequence>
<evidence type="ECO:0000313" key="1">
    <source>
        <dbReference type="EMBL" id="KAI0062319.1"/>
    </source>
</evidence>
<gene>
    <name evidence="1" type="ORF">BV25DRAFT_1825764</name>
</gene>
<organism evidence="1 2">
    <name type="scientific">Artomyces pyxidatus</name>
    <dbReference type="NCBI Taxonomy" id="48021"/>
    <lineage>
        <taxon>Eukaryota</taxon>
        <taxon>Fungi</taxon>
        <taxon>Dikarya</taxon>
        <taxon>Basidiomycota</taxon>
        <taxon>Agaricomycotina</taxon>
        <taxon>Agaricomycetes</taxon>
        <taxon>Russulales</taxon>
        <taxon>Auriscalpiaceae</taxon>
        <taxon>Artomyces</taxon>
    </lineage>
</organism>
<evidence type="ECO:0000313" key="2">
    <source>
        <dbReference type="Proteomes" id="UP000814140"/>
    </source>
</evidence>